<evidence type="ECO:0000313" key="5">
    <source>
        <dbReference type="Proteomes" id="UP000470302"/>
    </source>
</evidence>
<dbReference type="InterPro" id="IPR052048">
    <property type="entry name" value="ST_Response_Regulator"/>
</dbReference>
<dbReference type="PROSITE" id="PS50110">
    <property type="entry name" value="RESPONSE_REGULATORY"/>
    <property type="match status" value="1"/>
</dbReference>
<dbReference type="Gene3D" id="3.40.50.2300">
    <property type="match status" value="1"/>
</dbReference>
<comment type="caution">
    <text evidence="4">The sequence shown here is derived from an EMBL/GenBank/DDBJ whole genome shotgun (WGS) entry which is preliminary data.</text>
</comment>
<dbReference type="AlphaFoldDB" id="A0A845GCY3"/>
<reference evidence="4 5" key="1">
    <citation type="submission" date="2020-01" db="EMBL/GenBank/DDBJ databases">
        <title>Novel species isolated from a subtropical stream in China.</title>
        <authorList>
            <person name="Lu H."/>
        </authorList>
    </citation>
    <scope>NUCLEOTIDE SEQUENCE [LARGE SCALE GENOMIC DNA]</scope>
    <source>
        <strain evidence="4 5">FT82W</strain>
    </source>
</reference>
<dbReference type="GO" id="GO:0000160">
    <property type="term" value="P:phosphorelay signal transduction system"/>
    <property type="evidence" value="ECO:0007669"/>
    <property type="project" value="InterPro"/>
</dbReference>
<keyword evidence="2" id="KW-0802">TPR repeat</keyword>
<dbReference type="InterPro" id="IPR011990">
    <property type="entry name" value="TPR-like_helical_dom_sf"/>
</dbReference>
<evidence type="ECO:0000256" key="2">
    <source>
        <dbReference type="PROSITE-ProRule" id="PRU00339"/>
    </source>
</evidence>
<dbReference type="InterPro" id="IPR011006">
    <property type="entry name" value="CheY-like_superfamily"/>
</dbReference>
<name>A0A845GCY3_9BURK</name>
<feature type="domain" description="Response regulatory" evidence="3">
    <location>
        <begin position="23"/>
        <end position="142"/>
    </location>
</feature>
<dbReference type="Pfam" id="PF13432">
    <property type="entry name" value="TPR_16"/>
    <property type="match status" value="1"/>
</dbReference>
<evidence type="ECO:0000313" key="4">
    <source>
        <dbReference type="EMBL" id="MYM91771.1"/>
    </source>
</evidence>
<dbReference type="Pfam" id="PF13174">
    <property type="entry name" value="TPR_6"/>
    <property type="match status" value="1"/>
</dbReference>
<feature type="modified residue" description="4-aspartylphosphate" evidence="1">
    <location>
        <position position="73"/>
    </location>
</feature>
<dbReference type="Pfam" id="PF14559">
    <property type="entry name" value="TPR_19"/>
    <property type="match status" value="1"/>
</dbReference>
<organism evidence="4 5">
    <name type="scientific">Duganella vulcania</name>
    <dbReference type="NCBI Taxonomy" id="2692166"/>
    <lineage>
        <taxon>Bacteria</taxon>
        <taxon>Pseudomonadati</taxon>
        <taxon>Pseudomonadota</taxon>
        <taxon>Betaproteobacteria</taxon>
        <taxon>Burkholderiales</taxon>
        <taxon>Oxalobacteraceae</taxon>
        <taxon>Telluria group</taxon>
        <taxon>Duganella</taxon>
    </lineage>
</organism>
<keyword evidence="1" id="KW-0597">Phosphoprotein</keyword>
<sequence>MSGVEAIAATAAAEGAVDWAEKRYLLVDDFVGIRQLLRESLRNLGAKHIDQAASGGEAMMLLSKTRYDVVLCDYNLGDGKNGQQVLEEARIRNLMLPSSVWLMVSAEKSVESVMGAAEHQPDAYIIKPITEGVLLTRLNRVWNKKQIFREIDQAFADKDYLRAARLCDEQIAHDRLHEIDLLRMKATLLLKSGEPEQARKVYEQVLEERDYNWARCGLAKILMNNGELDAALTMFQAVITDNRFYIDAFDQLARTFQLQGKTEEAFGVLEKAAKLSPNSVPRQRALGQTALKLGNIPVAEKAFRKCIEIGEYSVMKTVDAFFGLARVCAQKNDTKEAIRLLNAAVHQFGGDQVELRAKITEGLVYHETGDYRRARKSGDELEAMLADETKQRPDTDTCLDMATLLFAVGVKEAPVGLLCYVTRNNHDNAPLLEDVQKIFDKARMTDEGVELIKASRKEAADMMNKGVLLWKTGKLIEAVEWMRVARKALPHNMRILFNSAQILISQLQQTGYVRELADEAIAVLMHVDAIAPGQQRFAQLMEQLALLAPMSGVVAAAAASEYEAANGAIPDRPQDMRG</sequence>
<evidence type="ECO:0000259" key="3">
    <source>
        <dbReference type="PROSITE" id="PS50110"/>
    </source>
</evidence>
<dbReference type="PROSITE" id="PS50005">
    <property type="entry name" value="TPR"/>
    <property type="match status" value="1"/>
</dbReference>
<dbReference type="RefSeq" id="WP_161100342.1">
    <property type="nucleotide sequence ID" value="NZ_WWCW01000265.1"/>
</dbReference>
<dbReference type="SUPFAM" id="SSF52172">
    <property type="entry name" value="CheY-like"/>
    <property type="match status" value="1"/>
</dbReference>
<dbReference type="EMBL" id="WWCW01000265">
    <property type="protein sequence ID" value="MYM91771.1"/>
    <property type="molecule type" value="Genomic_DNA"/>
</dbReference>
<protein>
    <submittedName>
        <fullName evidence="4">Tetratricopeptide repeat protein</fullName>
    </submittedName>
</protein>
<dbReference type="Proteomes" id="UP000470302">
    <property type="component" value="Unassembled WGS sequence"/>
</dbReference>
<feature type="repeat" description="TPR" evidence="2">
    <location>
        <begin position="246"/>
        <end position="279"/>
    </location>
</feature>
<evidence type="ECO:0000256" key="1">
    <source>
        <dbReference type="PROSITE-ProRule" id="PRU00169"/>
    </source>
</evidence>
<dbReference type="Pfam" id="PF00072">
    <property type="entry name" value="Response_reg"/>
    <property type="match status" value="1"/>
</dbReference>
<dbReference type="SMART" id="SM00028">
    <property type="entry name" value="TPR"/>
    <property type="match status" value="6"/>
</dbReference>
<dbReference type="SUPFAM" id="SSF48452">
    <property type="entry name" value="TPR-like"/>
    <property type="match status" value="2"/>
</dbReference>
<dbReference type="PANTHER" id="PTHR43228:SF1">
    <property type="entry name" value="TWO-COMPONENT RESPONSE REGULATOR ARR22"/>
    <property type="match status" value="1"/>
</dbReference>
<dbReference type="InterPro" id="IPR001789">
    <property type="entry name" value="Sig_transdc_resp-reg_receiver"/>
</dbReference>
<gene>
    <name evidence="4" type="ORF">GTP91_31920</name>
</gene>
<dbReference type="SMART" id="SM00448">
    <property type="entry name" value="REC"/>
    <property type="match status" value="1"/>
</dbReference>
<proteinExistence type="predicted"/>
<dbReference type="Gene3D" id="1.25.40.10">
    <property type="entry name" value="Tetratricopeptide repeat domain"/>
    <property type="match status" value="2"/>
</dbReference>
<dbReference type="PANTHER" id="PTHR43228">
    <property type="entry name" value="TWO-COMPONENT RESPONSE REGULATOR"/>
    <property type="match status" value="1"/>
</dbReference>
<dbReference type="InterPro" id="IPR019734">
    <property type="entry name" value="TPR_rpt"/>
</dbReference>
<accession>A0A845GCY3</accession>
<dbReference type="CDD" id="cd17589">
    <property type="entry name" value="REC_TPR"/>
    <property type="match status" value="1"/>
</dbReference>